<gene>
    <name evidence="1" type="ORF">DLM65_06535</name>
</gene>
<organism evidence="1 2">
    <name type="scientific">Candidatus Aeolococcus gillhamiae</name>
    <dbReference type="NCBI Taxonomy" id="3127015"/>
    <lineage>
        <taxon>Bacteria</taxon>
        <taxon>Bacillati</taxon>
        <taxon>Candidatus Dormiibacterota</taxon>
        <taxon>Candidatus Dormibacteria</taxon>
        <taxon>Candidatus Aeolococcales</taxon>
        <taxon>Candidatus Aeolococcaceae</taxon>
        <taxon>Candidatus Aeolococcus</taxon>
    </lineage>
</organism>
<comment type="caution">
    <text evidence="1">The sequence shown here is derived from an EMBL/GenBank/DDBJ whole genome shotgun (WGS) entry which is preliminary data.</text>
</comment>
<evidence type="ECO:0000313" key="1">
    <source>
        <dbReference type="EMBL" id="PZR81083.1"/>
    </source>
</evidence>
<dbReference type="Proteomes" id="UP000248724">
    <property type="component" value="Unassembled WGS sequence"/>
</dbReference>
<protein>
    <submittedName>
        <fullName evidence="1">Uncharacterized protein</fullName>
    </submittedName>
</protein>
<name>A0A2W5Z721_9BACT</name>
<evidence type="ECO:0000313" key="2">
    <source>
        <dbReference type="Proteomes" id="UP000248724"/>
    </source>
</evidence>
<dbReference type="AlphaFoldDB" id="A0A2W5Z721"/>
<proteinExistence type="predicted"/>
<reference evidence="1 2" key="1">
    <citation type="journal article" date="2017" name="Nature">
        <title>Atmospheric trace gases support primary production in Antarctic desert surface soil.</title>
        <authorList>
            <person name="Ji M."/>
            <person name="Greening C."/>
            <person name="Vanwonterghem I."/>
            <person name="Carere C.R."/>
            <person name="Bay S.K."/>
            <person name="Steen J.A."/>
            <person name="Montgomery K."/>
            <person name="Lines T."/>
            <person name="Beardall J."/>
            <person name="van Dorst J."/>
            <person name="Snape I."/>
            <person name="Stott M.B."/>
            <person name="Hugenholtz P."/>
            <person name="Ferrari B.C."/>
        </authorList>
    </citation>
    <scope>NUCLEOTIDE SEQUENCE [LARGE SCALE GENOMIC DNA]</scope>
    <source>
        <strain evidence="1">RRmetagenome_bin12</strain>
    </source>
</reference>
<sequence>MDRIIRQGGDQLSTVGAGSALAASPVAPRGAESFVMKMPTTGANPGVHTVCWNLDLAANFRRPPTCATVRVTT</sequence>
<dbReference type="EMBL" id="QHBU01000123">
    <property type="protein sequence ID" value="PZR81083.1"/>
    <property type="molecule type" value="Genomic_DNA"/>
</dbReference>
<accession>A0A2W5Z721</accession>